<reference evidence="1 2" key="1">
    <citation type="submission" date="2018-09" db="EMBL/GenBank/DDBJ databases">
        <title>Paenibacillus aracenensis nov. sp. isolated from a cave in southern Spain.</title>
        <authorList>
            <person name="Jurado V."/>
            <person name="Gutierrez-Patricio S."/>
            <person name="Gonzalez-Pimentel J.L."/>
            <person name="Miller A.Z."/>
            <person name="Laiz L."/>
            <person name="Saiz-Jimenez C."/>
        </authorList>
    </citation>
    <scope>NUCLEOTIDE SEQUENCE [LARGE SCALE GENOMIC DNA]</scope>
    <source>
        <strain evidence="1 2">JCM 19203</strain>
    </source>
</reference>
<evidence type="ECO:0000313" key="2">
    <source>
        <dbReference type="Proteomes" id="UP000267798"/>
    </source>
</evidence>
<sequence length="290" mass="34305">MDVFQINQHDDRPIELTVKNYEYKTRKTDPFYVEVNKVMKYYAVCPACKNPIIIVNLYVDKTLDKNKNKMPVHAKHCKYSVTNLAEYSQEAYDDCPLGNPSKFGGSSKHRNKNRSNEIVGLIKDYPVVLYNEIRRITCIDFTEKTFSSMLDTFIKAEGYYYKYINKYNLPYGFLNMQKSIRIFRNKLYYSPFKSEMINSINNSEFFQYKDYIITPKLKDGFYEIELYLANHKIDSEYEIETIDLIIIEKSNGKTNQIFKKTVKIDIDKYINAIDKHRRINGITEAIKLID</sequence>
<dbReference type="EMBL" id="QXQB01000001">
    <property type="protein sequence ID" value="RJX40988.1"/>
    <property type="molecule type" value="Genomic_DNA"/>
</dbReference>
<dbReference type="AlphaFoldDB" id="A0A3A6PNM3"/>
<evidence type="ECO:0000313" key="1">
    <source>
        <dbReference type="EMBL" id="RJX40988.1"/>
    </source>
</evidence>
<comment type="caution">
    <text evidence="1">The sequence shown here is derived from an EMBL/GenBank/DDBJ whole genome shotgun (WGS) entry which is preliminary data.</text>
</comment>
<dbReference type="Proteomes" id="UP000267798">
    <property type="component" value="Unassembled WGS sequence"/>
</dbReference>
<gene>
    <name evidence="1" type="ORF">D3P09_02935</name>
</gene>
<protein>
    <submittedName>
        <fullName evidence="1">Uncharacterized protein</fullName>
    </submittedName>
</protein>
<accession>A0A3A6PNM3</accession>
<organism evidence="1 2">
    <name type="scientific">Paenibacillus pinisoli</name>
    <dbReference type="NCBI Taxonomy" id="1276110"/>
    <lineage>
        <taxon>Bacteria</taxon>
        <taxon>Bacillati</taxon>
        <taxon>Bacillota</taxon>
        <taxon>Bacilli</taxon>
        <taxon>Bacillales</taxon>
        <taxon>Paenibacillaceae</taxon>
        <taxon>Paenibacillus</taxon>
    </lineage>
</organism>
<proteinExistence type="predicted"/>
<dbReference type="RefSeq" id="WP_120107057.1">
    <property type="nucleotide sequence ID" value="NZ_QXQB01000001.1"/>
</dbReference>
<dbReference type="OrthoDB" id="6983824at2"/>
<keyword evidence="2" id="KW-1185">Reference proteome</keyword>
<name>A0A3A6PNM3_9BACL</name>